<dbReference type="InterPro" id="IPR050097">
    <property type="entry name" value="Ferredoxin-NADP_redctase_2"/>
</dbReference>
<keyword evidence="2 7" id="KW-0285">Flavoprotein</keyword>
<protein>
    <recommendedName>
        <fullName evidence="7">Thioredoxin reductase</fullName>
        <ecNumber evidence="7">1.8.1.9</ecNumber>
    </recommendedName>
</protein>
<dbReference type="InterPro" id="IPR023753">
    <property type="entry name" value="FAD/NAD-binding_dom"/>
</dbReference>
<keyword evidence="3 7" id="KW-0274">FAD</keyword>
<dbReference type="PRINTS" id="PR00368">
    <property type="entry name" value="FADPNR"/>
</dbReference>
<dbReference type="EMBL" id="CP032996">
    <property type="protein sequence ID" value="QCI27213.1"/>
    <property type="molecule type" value="Genomic_DNA"/>
</dbReference>
<keyword evidence="8" id="KW-0521">NADP</keyword>
<evidence type="ECO:0000256" key="2">
    <source>
        <dbReference type="ARBA" id="ARBA00022630"/>
    </source>
</evidence>
<dbReference type="PRINTS" id="PR00469">
    <property type="entry name" value="PNDRDTASEII"/>
</dbReference>
<evidence type="ECO:0000256" key="8">
    <source>
        <dbReference type="RuleBase" id="RU003881"/>
    </source>
</evidence>
<dbReference type="PANTHER" id="PTHR48105">
    <property type="entry name" value="THIOREDOXIN REDUCTASE 1-RELATED-RELATED"/>
    <property type="match status" value="1"/>
</dbReference>
<dbReference type="SUPFAM" id="SSF51905">
    <property type="entry name" value="FAD/NAD(P)-binding domain"/>
    <property type="match status" value="1"/>
</dbReference>
<reference evidence="10 11" key="1">
    <citation type="submission" date="2018-10" db="EMBL/GenBank/DDBJ databases">
        <title>Comparative functional genomics of the obligate endosymbiont Buchnera aphidicola.</title>
        <authorList>
            <person name="Chong R.A."/>
        </authorList>
    </citation>
    <scope>NUCLEOTIDE SEQUENCE [LARGE SCALE GENOMIC DNA]</scope>
    <source>
        <strain evidence="10 11">Tma</strain>
    </source>
</reference>
<proteinExistence type="inferred from homology"/>
<dbReference type="GO" id="GO:0004791">
    <property type="term" value="F:thioredoxin-disulfide reductase (NADPH) activity"/>
    <property type="evidence" value="ECO:0007669"/>
    <property type="project" value="UniProtKB-UniRule"/>
</dbReference>
<evidence type="ECO:0000256" key="3">
    <source>
        <dbReference type="ARBA" id="ARBA00022827"/>
    </source>
</evidence>
<evidence type="ECO:0000256" key="1">
    <source>
        <dbReference type="ARBA" id="ARBA00009333"/>
    </source>
</evidence>
<evidence type="ECO:0000313" key="11">
    <source>
        <dbReference type="Proteomes" id="UP000298603"/>
    </source>
</evidence>
<dbReference type="GO" id="GO:0005737">
    <property type="term" value="C:cytoplasm"/>
    <property type="evidence" value="ECO:0007669"/>
    <property type="project" value="InterPro"/>
</dbReference>
<evidence type="ECO:0000256" key="5">
    <source>
        <dbReference type="ARBA" id="ARBA00023157"/>
    </source>
</evidence>
<dbReference type="OrthoDB" id="9806179at2"/>
<comment type="subunit">
    <text evidence="7">Homodimer.</text>
</comment>
<sequence length="324" mass="36412">MYKKNKIIHKLIIIGSGPAGYTAAIYASRANLKPLLITGLYKGGQLIKTEKIENWPGRFQKTTGFELMNDMEKHAKSLQTNIIEDEVLNINHINNYFKINCHNKKYFSYSIIIATGSSPKYLGIKKEKEFIGKGISTCATCDGFFYKNKTVCIVGGGNTAIEEVLYLSNIASEIHLIHRKKNFKAEKILINRLYQIMKKKNIILHTDYIISDIIVNEKEIISIKINSTQKQKTKNINTSALFIAIGSIPNTKIFKNLIKTKNGYIVLNKKKQNITTQTNIKGIFAAGDVVDYIYKQAITSAASGCMAALDAEKYLNNLNLNNTI</sequence>
<dbReference type="RefSeq" id="WP_158349477.1">
    <property type="nucleotide sequence ID" value="NZ_CP032996.1"/>
</dbReference>
<keyword evidence="6 7" id="KW-0676">Redox-active center</keyword>
<comment type="catalytic activity">
    <reaction evidence="7">
        <text>[thioredoxin]-dithiol + NADP(+) = [thioredoxin]-disulfide + NADPH + H(+)</text>
        <dbReference type="Rhea" id="RHEA:20345"/>
        <dbReference type="Rhea" id="RHEA-COMP:10698"/>
        <dbReference type="Rhea" id="RHEA-COMP:10700"/>
        <dbReference type="ChEBI" id="CHEBI:15378"/>
        <dbReference type="ChEBI" id="CHEBI:29950"/>
        <dbReference type="ChEBI" id="CHEBI:50058"/>
        <dbReference type="ChEBI" id="CHEBI:57783"/>
        <dbReference type="ChEBI" id="CHEBI:58349"/>
        <dbReference type="EC" id="1.8.1.9"/>
    </reaction>
</comment>
<evidence type="ECO:0000256" key="4">
    <source>
        <dbReference type="ARBA" id="ARBA00023002"/>
    </source>
</evidence>
<keyword evidence="11" id="KW-1185">Reference proteome</keyword>
<organism evidence="10 11">
    <name type="scientific">Buchnera aphidicola</name>
    <name type="common">Therioaphis trifolii</name>
    <dbReference type="NCBI Taxonomy" id="1241884"/>
    <lineage>
        <taxon>Bacteria</taxon>
        <taxon>Pseudomonadati</taxon>
        <taxon>Pseudomonadota</taxon>
        <taxon>Gammaproteobacteria</taxon>
        <taxon>Enterobacterales</taxon>
        <taxon>Erwiniaceae</taxon>
        <taxon>Buchnera</taxon>
    </lineage>
</organism>
<dbReference type="AlphaFoldDB" id="A0A4D6YG85"/>
<dbReference type="NCBIfam" id="TIGR01292">
    <property type="entry name" value="TRX_reduct"/>
    <property type="match status" value="1"/>
</dbReference>
<dbReference type="InterPro" id="IPR036188">
    <property type="entry name" value="FAD/NAD-bd_sf"/>
</dbReference>
<keyword evidence="5" id="KW-1015">Disulfide bond</keyword>
<dbReference type="PROSITE" id="PS00573">
    <property type="entry name" value="PYRIDINE_REDOX_2"/>
    <property type="match status" value="1"/>
</dbReference>
<name>A0A4D6YG85_9GAMM</name>
<dbReference type="EC" id="1.8.1.9" evidence="7"/>
<evidence type="ECO:0000313" key="10">
    <source>
        <dbReference type="EMBL" id="QCI27213.1"/>
    </source>
</evidence>
<dbReference type="Pfam" id="PF07992">
    <property type="entry name" value="Pyr_redox_2"/>
    <property type="match status" value="1"/>
</dbReference>
<gene>
    <name evidence="10" type="primary">trxB</name>
    <name evidence="10" type="ORF">D9V81_01100</name>
</gene>
<keyword evidence="4 7" id="KW-0560">Oxidoreductase</keyword>
<accession>A0A4D6YG85</accession>
<comment type="cofactor">
    <cofactor evidence="8">
        <name>FAD</name>
        <dbReference type="ChEBI" id="CHEBI:57692"/>
    </cofactor>
    <text evidence="8">Binds 1 FAD per subunit.</text>
</comment>
<evidence type="ECO:0000256" key="7">
    <source>
        <dbReference type="RuleBase" id="RU003880"/>
    </source>
</evidence>
<comment type="similarity">
    <text evidence="1 7">Belongs to the class-II pyridine nucleotide-disulfide oxidoreductase family.</text>
</comment>
<dbReference type="Proteomes" id="UP000298603">
    <property type="component" value="Chromosome"/>
</dbReference>
<evidence type="ECO:0000256" key="6">
    <source>
        <dbReference type="ARBA" id="ARBA00023284"/>
    </source>
</evidence>
<evidence type="ECO:0000259" key="9">
    <source>
        <dbReference type="Pfam" id="PF07992"/>
    </source>
</evidence>
<feature type="domain" description="FAD/NAD(P)-binding" evidence="9">
    <location>
        <begin position="10"/>
        <end position="304"/>
    </location>
</feature>
<dbReference type="InterPro" id="IPR005982">
    <property type="entry name" value="Thioredox_Rdtase"/>
</dbReference>
<dbReference type="InterPro" id="IPR008255">
    <property type="entry name" value="Pyr_nucl-diS_OxRdtase_2_AS"/>
</dbReference>
<dbReference type="GO" id="GO:0019430">
    <property type="term" value="P:removal of superoxide radicals"/>
    <property type="evidence" value="ECO:0007669"/>
    <property type="project" value="UniProtKB-UniRule"/>
</dbReference>
<dbReference type="Gene3D" id="3.50.50.60">
    <property type="entry name" value="FAD/NAD(P)-binding domain"/>
    <property type="match status" value="2"/>
</dbReference>